<evidence type="ECO:0000313" key="1">
    <source>
        <dbReference type="EMBL" id="CUO06423.1"/>
    </source>
</evidence>
<dbReference type="Proteomes" id="UP000095746">
    <property type="component" value="Unassembled WGS sequence"/>
</dbReference>
<dbReference type="Gene3D" id="1.10.260.40">
    <property type="entry name" value="lambda repressor-like DNA-binding domains"/>
    <property type="match status" value="1"/>
</dbReference>
<sequence length="123" mass="14126">MAVQTPKQGPDYRLELSKLVNGYLAVLEWSPARLAKMSGQSKATISRITSYDTERNPYYRPELRTIQAIAQALELTLEQRRELFYTAFPEFYVWDEAAEHGYTVDETNDLLHGRGLPLLTSDK</sequence>
<dbReference type="EMBL" id="CYZT01000040">
    <property type="protein sequence ID" value="CUO06423.1"/>
    <property type="molecule type" value="Genomic_DNA"/>
</dbReference>
<dbReference type="RefSeq" id="WP_025543419.1">
    <property type="nucleotide sequence ID" value="NZ_CAXUMB010000092.1"/>
</dbReference>
<organism evidence="1 2">
    <name type="scientific">Flavonifractor plautii</name>
    <name type="common">Fusobacterium plautii</name>
    <dbReference type="NCBI Taxonomy" id="292800"/>
    <lineage>
        <taxon>Bacteria</taxon>
        <taxon>Bacillati</taxon>
        <taxon>Bacillota</taxon>
        <taxon>Clostridia</taxon>
        <taxon>Eubacteriales</taxon>
        <taxon>Oscillospiraceae</taxon>
        <taxon>Flavonifractor</taxon>
    </lineage>
</organism>
<protein>
    <recommendedName>
        <fullName evidence="3">HTH cro/C1-type domain-containing protein</fullName>
    </recommendedName>
</protein>
<dbReference type="GO" id="GO:0003677">
    <property type="term" value="F:DNA binding"/>
    <property type="evidence" value="ECO:0007669"/>
    <property type="project" value="InterPro"/>
</dbReference>
<proteinExistence type="predicted"/>
<gene>
    <name evidence="1" type="ORF">ERS852411_00909</name>
</gene>
<reference evidence="1 2" key="1">
    <citation type="submission" date="2015-09" db="EMBL/GenBank/DDBJ databases">
        <authorList>
            <consortium name="Pathogen Informatics"/>
        </authorList>
    </citation>
    <scope>NUCLEOTIDE SEQUENCE [LARGE SCALE GENOMIC DNA]</scope>
    <source>
        <strain evidence="1 2">2789STDY5608854</strain>
    </source>
</reference>
<dbReference type="AlphaFoldDB" id="A0A174C0H4"/>
<dbReference type="InterPro" id="IPR010982">
    <property type="entry name" value="Lambda_DNA-bd_dom_sf"/>
</dbReference>
<dbReference type="SUPFAM" id="SSF47413">
    <property type="entry name" value="lambda repressor-like DNA-binding domains"/>
    <property type="match status" value="1"/>
</dbReference>
<dbReference type="InterPro" id="IPR001387">
    <property type="entry name" value="Cro/C1-type_HTH"/>
</dbReference>
<evidence type="ECO:0000313" key="2">
    <source>
        <dbReference type="Proteomes" id="UP000095746"/>
    </source>
</evidence>
<name>A0A174C0H4_FLAPL</name>
<evidence type="ECO:0008006" key="3">
    <source>
        <dbReference type="Google" id="ProtNLM"/>
    </source>
</evidence>
<dbReference type="CDD" id="cd00093">
    <property type="entry name" value="HTH_XRE"/>
    <property type="match status" value="1"/>
</dbReference>
<accession>A0A174C0H4</accession>